<reference evidence="1" key="1">
    <citation type="journal article" date="2019" name="MBio">
        <title>Virus Genomes from Deep Sea Sediments Expand the Ocean Megavirome and Support Independent Origins of Viral Gigantism.</title>
        <authorList>
            <person name="Backstrom D."/>
            <person name="Yutin N."/>
            <person name="Jorgensen S.L."/>
            <person name="Dharamshi J."/>
            <person name="Homa F."/>
            <person name="Zaremba-Niedwiedzka K."/>
            <person name="Spang A."/>
            <person name="Wolf Y.I."/>
            <person name="Koonin E.V."/>
            <person name="Ettema T.J."/>
        </authorList>
    </citation>
    <scope>NUCLEOTIDE SEQUENCE</scope>
</reference>
<proteinExistence type="predicted"/>
<accession>A0A481YTA8</accession>
<dbReference type="EMBL" id="MK500334">
    <property type="protein sequence ID" value="QBK86533.1"/>
    <property type="molecule type" value="Genomic_DNA"/>
</dbReference>
<evidence type="ECO:0000313" key="1">
    <source>
        <dbReference type="EMBL" id="QBK86533.1"/>
    </source>
</evidence>
<gene>
    <name evidence="1" type="ORF">LCMAC102_03280</name>
</gene>
<name>A0A481YTA8_9VIRU</name>
<sequence>MGHCKKCIAKTQTGILCKRYASCKIGCNYYCWQHAKNKVKKRCVDKKIYKCGSCKKLKTQKYPCVKKKTVFHQEDEMAEFCQLRKHPKGEYRRSERKRIAVQASSKIQTPVKRKSIKRVSFN</sequence>
<protein>
    <submittedName>
        <fullName evidence="1">Uncharacterized protein</fullName>
    </submittedName>
</protein>
<organism evidence="1">
    <name type="scientific">Marseillevirus LCMAC102</name>
    <dbReference type="NCBI Taxonomy" id="2506603"/>
    <lineage>
        <taxon>Viruses</taxon>
        <taxon>Varidnaviria</taxon>
        <taxon>Bamfordvirae</taxon>
        <taxon>Nucleocytoviricota</taxon>
        <taxon>Megaviricetes</taxon>
        <taxon>Pimascovirales</taxon>
        <taxon>Pimascovirales incertae sedis</taxon>
        <taxon>Marseilleviridae</taxon>
    </lineage>
</organism>